<proteinExistence type="inferred from homology"/>
<keyword evidence="7 8" id="KW-0238">DNA-binding</keyword>
<keyword evidence="10" id="KW-1185">Reference proteome</keyword>
<dbReference type="PANTHER" id="PTHR34353:SF3">
    <property type="entry name" value="CRISPR-ASSOCIATED ENDONUCLEASE CAS1"/>
    <property type="match status" value="1"/>
</dbReference>
<gene>
    <name evidence="8" type="primary">cas1</name>
    <name evidence="9" type="ORF">SAMN02910418_01980</name>
</gene>
<dbReference type="GO" id="GO:0003677">
    <property type="term" value="F:DNA binding"/>
    <property type="evidence" value="ECO:0007669"/>
    <property type="project" value="UniProtKB-KW"/>
</dbReference>
<dbReference type="InterPro" id="IPR002729">
    <property type="entry name" value="CRISPR-assoc_Cas1"/>
</dbReference>
<dbReference type="Proteomes" id="UP000199288">
    <property type="component" value="Unassembled WGS sequence"/>
</dbReference>
<dbReference type="OrthoDB" id="9777847at2"/>
<sequence>MPRLPPVPLQALPRIEDRLTFLYLEHCVVHREDGAVTARNAEGTTYIPAATLSVLMLGPGTSISHQAMVLLAECGTTTVWVGERGVRYYAHGRSLAATSRLAEAQAKAATNKNERLQVARRMYLKRFGGEHVGSLTMQQLRGREGARMSRLYRSLAKQFEVRWDGRSYEADDFDAADPINAAISAANASLYGLVHAVVVGLGCSPGLGIVHSGHARSFVYDIADLYKAEVSLPLAFRLVSEEVPDLLREVRRQMRELMHECRLIPVIVRDIQECLGTNIVADATIVSLWDYQQGAVAGGANWSDPWDT</sequence>
<feature type="binding site" evidence="8">
    <location>
        <position position="224"/>
    </location>
    <ligand>
        <name>Mn(2+)</name>
        <dbReference type="ChEBI" id="CHEBI:29035"/>
    </ligand>
</feature>
<evidence type="ECO:0000256" key="3">
    <source>
        <dbReference type="ARBA" id="ARBA00022759"/>
    </source>
</evidence>
<comment type="function">
    <text evidence="8">CRISPR (clustered regularly interspaced short palindromic repeat), is an adaptive immune system that provides protection against mobile genetic elements (viruses, transposable elements and conjugative plasmids). CRISPR clusters contain spacers, sequences complementary to antecedent mobile elements, and target invading nucleic acids. CRISPR clusters are transcribed and processed into CRISPR RNA (crRNA). Acts as a dsDNA endonuclease. Involved in the integration of spacer DNA into the CRISPR cassette.</text>
</comment>
<evidence type="ECO:0000256" key="4">
    <source>
        <dbReference type="ARBA" id="ARBA00022801"/>
    </source>
</evidence>
<evidence type="ECO:0000256" key="5">
    <source>
        <dbReference type="ARBA" id="ARBA00022842"/>
    </source>
</evidence>
<keyword evidence="5 8" id="KW-0460">Magnesium</keyword>
<dbReference type="GO" id="GO:0043571">
    <property type="term" value="P:maintenance of CRISPR repeat elements"/>
    <property type="evidence" value="ECO:0007669"/>
    <property type="project" value="UniProtKB-UniRule"/>
</dbReference>
<feature type="binding site" evidence="8">
    <location>
        <position position="144"/>
    </location>
    <ligand>
        <name>Mn(2+)</name>
        <dbReference type="ChEBI" id="CHEBI:29035"/>
    </ligand>
</feature>
<dbReference type="InterPro" id="IPR019851">
    <property type="entry name" value="CRISPR-assoc_Cas1_ECOLI"/>
</dbReference>
<evidence type="ECO:0000256" key="7">
    <source>
        <dbReference type="ARBA" id="ARBA00023125"/>
    </source>
</evidence>
<dbReference type="CDD" id="cd09719">
    <property type="entry name" value="Cas1_I-E"/>
    <property type="match status" value="1"/>
</dbReference>
<comment type="similarity">
    <text evidence="8">Belongs to the CRISPR-associated endonuclease Cas1 family.</text>
</comment>
<evidence type="ECO:0000256" key="1">
    <source>
        <dbReference type="ARBA" id="ARBA00022722"/>
    </source>
</evidence>
<keyword evidence="6 8" id="KW-0051">Antiviral defense</keyword>
<dbReference type="GO" id="GO:0016787">
    <property type="term" value="F:hydrolase activity"/>
    <property type="evidence" value="ECO:0007669"/>
    <property type="project" value="UniProtKB-KW"/>
</dbReference>
<keyword evidence="1 8" id="KW-0540">Nuclease</keyword>
<evidence type="ECO:0000256" key="6">
    <source>
        <dbReference type="ARBA" id="ARBA00023118"/>
    </source>
</evidence>
<dbReference type="GO" id="GO:0004520">
    <property type="term" value="F:DNA endonuclease activity"/>
    <property type="evidence" value="ECO:0007669"/>
    <property type="project" value="InterPro"/>
</dbReference>
<organism evidence="9 10">
    <name type="scientific">Bowdeniella nasicola</name>
    <dbReference type="NCBI Taxonomy" id="208480"/>
    <lineage>
        <taxon>Bacteria</taxon>
        <taxon>Bacillati</taxon>
        <taxon>Actinomycetota</taxon>
        <taxon>Actinomycetes</taxon>
        <taxon>Actinomycetales</taxon>
        <taxon>Actinomycetaceae</taxon>
        <taxon>Bowdeniella</taxon>
    </lineage>
</organism>
<keyword evidence="3 8" id="KW-0255">Endonuclease</keyword>
<keyword evidence="8" id="KW-0464">Manganese</keyword>
<dbReference type="NCBIfam" id="TIGR03638">
    <property type="entry name" value="cas1_ECOLI"/>
    <property type="match status" value="1"/>
</dbReference>
<dbReference type="GO" id="GO:0046872">
    <property type="term" value="F:metal ion binding"/>
    <property type="evidence" value="ECO:0007669"/>
    <property type="project" value="UniProtKB-UniRule"/>
</dbReference>
<evidence type="ECO:0000256" key="2">
    <source>
        <dbReference type="ARBA" id="ARBA00022723"/>
    </source>
</evidence>
<evidence type="ECO:0000313" key="10">
    <source>
        <dbReference type="Proteomes" id="UP000199288"/>
    </source>
</evidence>
<dbReference type="Gene3D" id="1.20.120.920">
    <property type="entry name" value="CRISPR-associated endonuclease Cas1, C-terminal domain"/>
    <property type="match status" value="1"/>
</dbReference>
<dbReference type="Pfam" id="PF01867">
    <property type="entry name" value="Cas_Cas1"/>
    <property type="match status" value="2"/>
</dbReference>
<feature type="binding site" evidence="8">
    <location>
        <position position="211"/>
    </location>
    <ligand>
        <name>Mn(2+)</name>
        <dbReference type="ChEBI" id="CHEBI:29035"/>
    </ligand>
</feature>
<reference evidence="10" key="1">
    <citation type="submission" date="2016-10" db="EMBL/GenBank/DDBJ databases">
        <authorList>
            <person name="Varghese N."/>
            <person name="Submissions S."/>
        </authorList>
    </citation>
    <scope>NUCLEOTIDE SEQUENCE [LARGE SCALE GENOMIC DNA]</scope>
    <source>
        <strain evidence="10">KPR-1</strain>
    </source>
</reference>
<keyword evidence="4 8" id="KW-0378">Hydrolase</keyword>
<dbReference type="EMBL" id="FNQV01000013">
    <property type="protein sequence ID" value="SEA61142.1"/>
    <property type="molecule type" value="Genomic_DNA"/>
</dbReference>
<dbReference type="RefSeq" id="WP_092565430.1">
    <property type="nucleotide sequence ID" value="NZ_FNQV01000013.1"/>
</dbReference>
<dbReference type="InterPro" id="IPR033641">
    <property type="entry name" value="Cas1_I-E"/>
</dbReference>
<dbReference type="AlphaFoldDB" id="A0A1H4CM56"/>
<dbReference type="InterPro" id="IPR042206">
    <property type="entry name" value="CRISPR-assoc_Cas1_C"/>
</dbReference>
<comment type="cofactor">
    <cofactor evidence="8">
        <name>Mg(2+)</name>
        <dbReference type="ChEBI" id="CHEBI:18420"/>
    </cofactor>
    <cofactor evidence="8">
        <name>Mn(2+)</name>
        <dbReference type="ChEBI" id="CHEBI:29035"/>
    </cofactor>
</comment>
<dbReference type="InterPro" id="IPR042211">
    <property type="entry name" value="CRISPR-assoc_Cas1_N"/>
</dbReference>
<evidence type="ECO:0000256" key="8">
    <source>
        <dbReference type="HAMAP-Rule" id="MF_01470"/>
    </source>
</evidence>
<dbReference type="PANTHER" id="PTHR34353">
    <property type="entry name" value="CRISPR-ASSOCIATED ENDONUCLEASE CAS1 1"/>
    <property type="match status" value="1"/>
</dbReference>
<dbReference type="HAMAP" id="MF_01470">
    <property type="entry name" value="Cas1"/>
    <property type="match status" value="1"/>
</dbReference>
<dbReference type="EC" id="3.1.-.-" evidence="8"/>
<keyword evidence="2 8" id="KW-0479">Metal-binding</keyword>
<comment type="subunit">
    <text evidence="8">Homodimer, forms a heterotetramer with a Cas2 homodimer.</text>
</comment>
<dbReference type="Gene3D" id="3.100.10.20">
    <property type="entry name" value="CRISPR-associated endonuclease Cas1, N-terminal domain"/>
    <property type="match status" value="1"/>
</dbReference>
<protein>
    <recommendedName>
        <fullName evidence="8">CRISPR-associated endonuclease Cas1</fullName>
        <ecNumber evidence="8">3.1.-.-</ecNumber>
    </recommendedName>
</protein>
<dbReference type="GO" id="GO:0051607">
    <property type="term" value="P:defense response to virus"/>
    <property type="evidence" value="ECO:0007669"/>
    <property type="project" value="UniProtKB-UniRule"/>
</dbReference>
<accession>A0A1H4CM56</accession>
<dbReference type="InterPro" id="IPR050646">
    <property type="entry name" value="Cas1"/>
</dbReference>
<dbReference type="NCBIfam" id="TIGR00287">
    <property type="entry name" value="cas1"/>
    <property type="match status" value="1"/>
</dbReference>
<name>A0A1H4CM56_9ACTO</name>
<evidence type="ECO:0000313" key="9">
    <source>
        <dbReference type="EMBL" id="SEA61142.1"/>
    </source>
</evidence>